<feature type="compositionally biased region" description="Pro residues" evidence="3">
    <location>
        <begin position="150"/>
        <end position="160"/>
    </location>
</feature>
<dbReference type="EnsemblPlants" id="Kaladp0043s0088.1.v1.1">
    <property type="protein sequence ID" value="Kaladp0043s0088.1.v1.1"/>
    <property type="gene ID" value="Kaladp0043s0088.v1.1"/>
</dbReference>
<feature type="compositionally biased region" description="Basic and acidic residues" evidence="3">
    <location>
        <begin position="121"/>
        <end position="145"/>
    </location>
</feature>
<evidence type="ECO:0000313" key="4">
    <source>
        <dbReference type="EnsemblPlants" id="Kaladp0043s0088.1.v1.1"/>
    </source>
</evidence>
<evidence type="ECO:0000313" key="5">
    <source>
        <dbReference type="Proteomes" id="UP000594263"/>
    </source>
</evidence>
<dbReference type="PANTHER" id="PTHR31342">
    <property type="entry name" value="PROTEIN CHUP1, CHLOROPLASTIC"/>
    <property type="match status" value="1"/>
</dbReference>
<dbReference type="AlphaFoldDB" id="A0A7N0ZVX7"/>
<dbReference type="GO" id="GO:0055028">
    <property type="term" value="C:cortical microtubule"/>
    <property type="evidence" value="ECO:0007669"/>
    <property type="project" value="TreeGrafter"/>
</dbReference>
<dbReference type="PANTHER" id="PTHR31342:SF48">
    <property type="entry name" value="CHUP1-LIKE PROTEIN"/>
    <property type="match status" value="1"/>
</dbReference>
<protein>
    <recommendedName>
        <fullName evidence="6">Protein CHUP1, chloroplastic</fullName>
    </recommendedName>
</protein>
<dbReference type="Gramene" id="Kaladp0043s0088.1.v1.1">
    <property type="protein sequence ID" value="Kaladp0043s0088.1.v1.1"/>
    <property type="gene ID" value="Kaladp0043s0088.v1.1"/>
</dbReference>
<evidence type="ECO:0000256" key="1">
    <source>
        <dbReference type="ARBA" id="ARBA00023054"/>
    </source>
</evidence>
<proteinExistence type="predicted"/>
<feature type="region of interest" description="Disordered" evidence="3">
    <location>
        <begin position="92"/>
        <end position="163"/>
    </location>
</feature>
<accession>A0A7N0ZVX7</accession>
<name>A0A7N0ZVX7_KALFE</name>
<reference evidence="4" key="1">
    <citation type="submission" date="2021-01" db="UniProtKB">
        <authorList>
            <consortium name="EnsemblPlants"/>
        </authorList>
    </citation>
    <scope>IDENTIFICATION</scope>
</reference>
<evidence type="ECO:0000256" key="2">
    <source>
        <dbReference type="SAM" id="Coils"/>
    </source>
</evidence>
<evidence type="ECO:0000256" key="3">
    <source>
        <dbReference type="SAM" id="MobiDB-lite"/>
    </source>
</evidence>
<keyword evidence="1 2" id="KW-0175">Coiled coil</keyword>
<dbReference type="OMA" id="NECWRED"/>
<dbReference type="GO" id="GO:0072699">
    <property type="term" value="P:protein localization to cortical microtubule cytoskeleton"/>
    <property type="evidence" value="ECO:0007669"/>
    <property type="project" value="TreeGrafter"/>
</dbReference>
<evidence type="ECO:0008006" key="6">
    <source>
        <dbReference type="Google" id="ProtNLM"/>
    </source>
</evidence>
<dbReference type="InterPro" id="IPR040265">
    <property type="entry name" value="CHUP1/IPGA1-like"/>
</dbReference>
<feature type="coiled-coil region" evidence="2">
    <location>
        <begin position="281"/>
        <end position="315"/>
    </location>
</feature>
<dbReference type="Proteomes" id="UP000594263">
    <property type="component" value="Unplaced"/>
</dbReference>
<keyword evidence="5" id="KW-1185">Reference proteome</keyword>
<organism evidence="4 5">
    <name type="scientific">Kalanchoe fedtschenkoi</name>
    <name type="common">Lavender scallops</name>
    <name type="synonym">South American air plant</name>
    <dbReference type="NCBI Taxonomy" id="63787"/>
    <lineage>
        <taxon>Eukaryota</taxon>
        <taxon>Viridiplantae</taxon>
        <taxon>Streptophyta</taxon>
        <taxon>Embryophyta</taxon>
        <taxon>Tracheophyta</taxon>
        <taxon>Spermatophyta</taxon>
        <taxon>Magnoliopsida</taxon>
        <taxon>eudicotyledons</taxon>
        <taxon>Gunneridae</taxon>
        <taxon>Pentapetalae</taxon>
        <taxon>Saxifragales</taxon>
        <taxon>Crassulaceae</taxon>
        <taxon>Kalanchoe</taxon>
    </lineage>
</organism>
<sequence length="432" mass="49942">MMQVRDTFHQLCSQNMVPSEPAPTNAMRCNVTRGEEELEITYLRDQLQACFRLINTLEKEKHDLQLQTQLLKAQVAASCLRAQDKGRDISKLTKAATEDEEEKKKSEAKSFPSQMNNVTKMEVKLQSELTEQNHVREKREDEKKTMIPSKLPPPPPPPLKMLPIKSKTVRRMPEVIEFYRSLTRKDSRVGSRSNGASVSEANFSKNMIGEIENRSTYLMAIKSDVETQGEFINFLSREVAAAAYTKISDVEAFVKWLDGELSSLVDERAVLRHFPNWPERKADALREAACTYRDLKNLESEILSYKDNLLQTSSQAFNRMQALQHRLELRVGDIERTKESSVKKYKEMQIPSDWIQEMMTQLKLSSMKLAKHYMARTLKELKSTAQGPKENEMLLQGVRFAYRVHQFAGGFDVDTTKAFEELRQFRTQPYKW</sequence>